<protein>
    <recommendedName>
        <fullName evidence="1">Tc1-like transposase DDE domain-containing protein</fullName>
    </recommendedName>
</protein>
<dbReference type="AlphaFoldDB" id="A0A6A5T3I1"/>
<name>A0A6A5T3I1_9PLEO</name>
<dbReference type="InterPro" id="IPR038717">
    <property type="entry name" value="Tc1-like_DDE_dom"/>
</dbReference>
<sequence length="152" mass="17314">MFWACFNGSSKSPSLFWEKGWGSINKESYCSRIVPLCYGPETYMQLVEGGAPAHSAAYTLSELRAGEVHPIFWPVFSPDLNPIEAVWNKMKDWIELNHPDLPAGRQRSYDQLCDIVKQAWEAITPEYLESLVISMRERCQAVIDAEGGYTKY</sequence>
<dbReference type="Pfam" id="PF13358">
    <property type="entry name" value="DDE_3"/>
    <property type="match status" value="1"/>
</dbReference>
<dbReference type="Gene3D" id="3.30.420.10">
    <property type="entry name" value="Ribonuclease H-like superfamily/Ribonuclease H"/>
    <property type="match status" value="1"/>
</dbReference>
<feature type="domain" description="Tc1-like transposase DDE" evidence="1">
    <location>
        <begin position="44"/>
        <end position="96"/>
    </location>
</feature>
<keyword evidence="3" id="KW-1185">Reference proteome</keyword>
<dbReference type="EMBL" id="ML976002">
    <property type="protein sequence ID" value="KAF1946614.1"/>
    <property type="molecule type" value="Genomic_DNA"/>
</dbReference>
<reference evidence="2" key="1">
    <citation type="journal article" date="2020" name="Stud. Mycol.">
        <title>101 Dothideomycetes genomes: a test case for predicting lifestyles and emergence of pathogens.</title>
        <authorList>
            <person name="Haridas S."/>
            <person name="Albert R."/>
            <person name="Binder M."/>
            <person name="Bloem J."/>
            <person name="Labutti K."/>
            <person name="Salamov A."/>
            <person name="Andreopoulos B."/>
            <person name="Baker S."/>
            <person name="Barry K."/>
            <person name="Bills G."/>
            <person name="Bluhm B."/>
            <person name="Cannon C."/>
            <person name="Castanera R."/>
            <person name="Culley D."/>
            <person name="Daum C."/>
            <person name="Ezra D."/>
            <person name="Gonzalez J."/>
            <person name="Henrissat B."/>
            <person name="Kuo A."/>
            <person name="Liang C."/>
            <person name="Lipzen A."/>
            <person name="Lutzoni F."/>
            <person name="Magnuson J."/>
            <person name="Mondo S."/>
            <person name="Nolan M."/>
            <person name="Ohm R."/>
            <person name="Pangilinan J."/>
            <person name="Park H.-J."/>
            <person name="Ramirez L."/>
            <person name="Alfaro M."/>
            <person name="Sun H."/>
            <person name="Tritt A."/>
            <person name="Yoshinaga Y."/>
            <person name="Zwiers L.-H."/>
            <person name="Turgeon B."/>
            <person name="Goodwin S."/>
            <person name="Spatafora J."/>
            <person name="Crous P."/>
            <person name="Grigoriev I."/>
        </authorList>
    </citation>
    <scope>NUCLEOTIDE SEQUENCE</scope>
    <source>
        <strain evidence="2">CBS 161.51</strain>
    </source>
</reference>
<dbReference type="GO" id="GO:0003676">
    <property type="term" value="F:nucleic acid binding"/>
    <property type="evidence" value="ECO:0007669"/>
    <property type="project" value="InterPro"/>
</dbReference>
<dbReference type="Proteomes" id="UP000800038">
    <property type="component" value="Unassembled WGS sequence"/>
</dbReference>
<accession>A0A6A5T3I1</accession>
<evidence type="ECO:0000313" key="2">
    <source>
        <dbReference type="EMBL" id="KAF1946614.1"/>
    </source>
</evidence>
<gene>
    <name evidence="2" type="ORF">EJ02DRAFT_493737</name>
</gene>
<organism evidence="2 3">
    <name type="scientific">Clathrospora elynae</name>
    <dbReference type="NCBI Taxonomy" id="706981"/>
    <lineage>
        <taxon>Eukaryota</taxon>
        <taxon>Fungi</taxon>
        <taxon>Dikarya</taxon>
        <taxon>Ascomycota</taxon>
        <taxon>Pezizomycotina</taxon>
        <taxon>Dothideomycetes</taxon>
        <taxon>Pleosporomycetidae</taxon>
        <taxon>Pleosporales</taxon>
        <taxon>Diademaceae</taxon>
        <taxon>Clathrospora</taxon>
    </lineage>
</organism>
<evidence type="ECO:0000313" key="3">
    <source>
        <dbReference type="Proteomes" id="UP000800038"/>
    </source>
</evidence>
<proteinExistence type="predicted"/>
<dbReference type="OrthoDB" id="5410741at2759"/>
<feature type="non-terminal residue" evidence="2">
    <location>
        <position position="152"/>
    </location>
</feature>
<evidence type="ECO:0000259" key="1">
    <source>
        <dbReference type="Pfam" id="PF13358"/>
    </source>
</evidence>
<dbReference type="InterPro" id="IPR036397">
    <property type="entry name" value="RNaseH_sf"/>
</dbReference>